<feature type="transmembrane region" description="Helical" evidence="1">
    <location>
        <begin position="120"/>
        <end position="137"/>
    </location>
</feature>
<keyword evidence="3" id="KW-0808">Transferase</keyword>
<dbReference type="Pfam" id="PF06580">
    <property type="entry name" value="His_kinase"/>
    <property type="match status" value="1"/>
</dbReference>
<dbReference type="PANTHER" id="PTHR34220">
    <property type="entry name" value="SENSOR HISTIDINE KINASE YPDA"/>
    <property type="match status" value="1"/>
</dbReference>
<dbReference type="GO" id="GO:0016020">
    <property type="term" value="C:membrane"/>
    <property type="evidence" value="ECO:0007669"/>
    <property type="project" value="InterPro"/>
</dbReference>
<feature type="transmembrane region" description="Helical" evidence="1">
    <location>
        <begin position="12"/>
        <end position="37"/>
    </location>
</feature>
<sequence length="353" mass="40401">MQIKLPSYTTRDYAVLAIILLPISIIINSILLGAGYYSSLGVFLLATVIGCAAFAINFTLCGGWAVLMKKRFPEESQVGTRLTFMILTFIVITGLFLYLMFRGYEQIELFNYRFNENNFFLAYVGMGIVNVFITLMMEGVDRYEKWKDSLKETEELQKVFRQSQLQGLKSQLNPHFLFNSLNSLSSLISEDEDQAERFLNEMSKVYRYMLRNDEDQMVSLETELQFVDSYLYLLKARYGDGLQLSVNVSDTAAQTMLPPLSLQVLIENAFTQNSMSKAAPLKIYIESEDDKWIVVRNNLQPKVVAETVDVEAGLDNLINRYQLINRSEVIITDQPGERIIRLPLICKKAEVIL</sequence>
<evidence type="ECO:0000256" key="1">
    <source>
        <dbReference type="SAM" id="Phobius"/>
    </source>
</evidence>
<dbReference type="InterPro" id="IPR010559">
    <property type="entry name" value="Sig_transdc_His_kin_internal"/>
</dbReference>
<proteinExistence type="predicted"/>
<protein>
    <submittedName>
        <fullName evidence="3">Histidine kinase</fullName>
    </submittedName>
</protein>
<keyword evidence="4" id="KW-1185">Reference proteome</keyword>
<feature type="domain" description="Signal transduction histidine kinase internal region" evidence="2">
    <location>
        <begin position="164"/>
        <end position="241"/>
    </location>
</feature>
<dbReference type="InterPro" id="IPR050640">
    <property type="entry name" value="Bact_2-comp_sensor_kinase"/>
</dbReference>
<evidence type="ECO:0000313" key="3">
    <source>
        <dbReference type="EMBL" id="QNA45081.1"/>
    </source>
</evidence>
<dbReference type="EMBL" id="CP060007">
    <property type="protein sequence ID" value="QNA45081.1"/>
    <property type="molecule type" value="Genomic_DNA"/>
</dbReference>
<evidence type="ECO:0000259" key="2">
    <source>
        <dbReference type="Pfam" id="PF06580"/>
    </source>
</evidence>
<gene>
    <name evidence="3" type="ORF">H4075_02465</name>
</gene>
<dbReference type="Proteomes" id="UP000515344">
    <property type="component" value="Chromosome"/>
</dbReference>
<dbReference type="AlphaFoldDB" id="A0A7G5XHX8"/>
<keyword evidence="3" id="KW-0418">Kinase</keyword>
<feature type="transmembrane region" description="Helical" evidence="1">
    <location>
        <begin position="79"/>
        <end position="100"/>
    </location>
</feature>
<feature type="transmembrane region" description="Helical" evidence="1">
    <location>
        <begin position="43"/>
        <end position="67"/>
    </location>
</feature>
<dbReference type="GO" id="GO:0000155">
    <property type="term" value="F:phosphorelay sensor kinase activity"/>
    <property type="evidence" value="ECO:0007669"/>
    <property type="project" value="InterPro"/>
</dbReference>
<keyword evidence="1" id="KW-1133">Transmembrane helix</keyword>
<keyword evidence="1" id="KW-0812">Transmembrane</keyword>
<keyword evidence="1" id="KW-0472">Membrane</keyword>
<dbReference type="KEGG" id="lacs:H4075_02465"/>
<evidence type="ECO:0000313" key="4">
    <source>
        <dbReference type="Proteomes" id="UP000515344"/>
    </source>
</evidence>
<dbReference type="PANTHER" id="PTHR34220:SF7">
    <property type="entry name" value="SENSOR HISTIDINE KINASE YPDA"/>
    <property type="match status" value="1"/>
</dbReference>
<accession>A0A7G5XHX8</accession>
<organism evidence="3 4">
    <name type="scientific">Lacibacter sediminis</name>
    <dbReference type="NCBI Taxonomy" id="2760713"/>
    <lineage>
        <taxon>Bacteria</taxon>
        <taxon>Pseudomonadati</taxon>
        <taxon>Bacteroidota</taxon>
        <taxon>Chitinophagia</taxon>
        <taxon>Chitinophagales</taxon>
        <taxon>Chitinophagaceae</taxon>
        <taxon>Lacibacter</taxon>
    </lineage>
</organism>
<reference evidence="4" key="1">
    <citation type="submission" date="2020-08" db="EMBL/GenBank/DDBJ databases">
        <title>Lacibacter sp. S13-6-6 genome sequencing.</title>
        <authorList>
            <person name="Jin L."/>
        </authorList>
    </citation>
    <scope>NUCLEOTIDE SEQUENCE [LARGE SCALE GENOMIC DNA]</scope>
    <source>
        <strain evidence="4">S13-6-6</strain>
    </source>
</reference>
<dbReference type="RefSeq" id="WP_182803826.1">
    <property type="nucleotide sequence ID" value="NZ_CP060007.1"/>
</dbReference>
<name>A0A7G5XHX8_9BACT</name>